<dbReference type="EMBL" id="LDOT01000001">
    <property type="protein sequence ID" value="KLV09519.1"/>
    <property type="molecule type" value="Genomic_DNA"/>
</dbReference>
<keyword evidence="2" id="KW-0436">Ligase</keyword>
<dbReference type="GO" id="GO:0016874">
    <property type="term" value="F:ligase activity"/>
    <property type="evidence" value="ECO:0007669"/>
    <property type="project" value="UniProtKB-KW"/>
</dbReference>
<keyword evidence="3" id="KW-1185">Reference proteome</keyword>
<dbReference type="OrthoDB" id="6106486at2"/>
<dbReference type="InterPro" id="IPR019545">
    <property type="entry name" value="DM13_domain"/>
</dbReference>
<accession>A0A0J1HCU7</accession>
<dbReference type="STRING" id="1195763.ABT56_00025"/>
<evidence type="ECO:0000313" key="3">
    <source>
        <dbReference type="Proteomes" id="UP000036097"/>
    </source>
</evidence>
<gene>
    <name evidence="2" type="ORF">ABT56_00025</name>
</gene>
<organism evidence="2 3">
    <name type="scientific">Photobacterium aquae</name>
    <dbReference type="NCBI Taxonomy" id="1195763"/>
    <lineage>
        <taxon>Bacteria</taxon>
        <taxon>Pseudomonadati</taxon>
        <taxon>Pseudomonadota</taxon>
        <taxon>Gammaproteobacteria</taxon>
        <taxon>Vibrionales</taxon>
        <taxon>Vibrionaceae</taxon>
        <taxon>Photobacterium</taxon>
    </lineage>
</organism>
<evidence type="ECO:0000313" key="2">
    <source>
        <dbReference type="EMBL" id="KLV09519.1"/>
    </source>
</evidence>
<dbReference type="PROSITE" id="PS51549">
    <property type="entry name" value="DM13"/>
    <property type="match status" value="1"/>
</dbReference>
<proteinExistence type="predicted"/>
<reference evidence="2 3" key="1">
    <citation type="submission" date="2015-05" db="EMBL/GenBank/DDBJ databases">
        <title>Photobacterium galathea sp. nov.</title>
        <authorList>
            <person name="Machado H."/>
            <person name="Gram L."/>
        </authorList>
    </citation>
    <scope>NUCLEOTIDE SEQUENCE [LARGE SCALE GENOMIC DNA]</scope>
    <source>
        <strain evidence="2 3">CGMCC 1.12159</strain>
    </source>
</reference>
<sequence>MARVLGLMVSHLAMLGIGFALGVYLLPVLIAPPSPSAAEIEEAVEHALFTSSFDRERQDSDFLHWGEGEVALSADMISFSGQLAPGPDYQLYLSPQYIETEVAFNQLKPEMVRIGAIKTFDGFMLPITNGVDIQRYNTVVVWCETFGEFITSGKYR</sequence>
<feature type="domain" description="DM13" evidence="1">
    <location>
        <begin position="51"/>
        <end position="156"/>
    </location>
</feature>
<evidence type="ECO:0000259" key="1">
    <source>
        <dbReference type="PROSITE" id="PS51549"/>
    </source>
</evidence>
<dbReference type="PATRIC" id="fig|1195763.3.peg.4"/>
<protein>
    <submittedName>
        <fullName evidence="2">Phenylalanine--tRNA ligase</fullName>
    </submittedName>
</protein>
<dbReference type="RefSeq" id="WP_047876807.1">
    <property type="nucleotide sequence ID" value="NZ_LDOT01000001.1"/>
</dbReference>
<comment type="caution">
    <text evidence="2">The sequence shown here is derived from an EMBL/GenBank/DDBJ whole genome shotgun (WGS) entry which is preliminary data.</text>
</comment>
<name>A0A0J1HCU7_9GAMM</name>
<dbReference type="AlphaFoldDB" id="A0A0J1HCU7"/>
<dbReference type="Pfam" id="PF10517">
    <property type="entry name" value="DM13"/>
    <property type="match status" value="1"/>
</dbReference>
<dbReference type="Proteomes" id="UP000036097">
    <property type="component" value="Unassembled WGS sequence"/>
</dbReference>